<dbReference type="EMBL" id="CABR01000128">
    <property type="protein sequence ID" value="CBI11220.1"/>
    <property type="molecule type" value="Genomic_DNA"/>
</dbReference>
<evidence type="ECO:0000313" key="1">
    <source>
        <dbReference type="EMBL" id="CBI11220.1"/>
    </source>
</evidence>
<organism evidence="1">
    <name type="scientific">mine drainage metagenome</name>
    <dbReference type="NCBI Taxonomy" id="410659"/>
    <lineage>
        <taxon>unclassified sequences</taxon>
        <taxon>metagenomes</taxon>
        <taxon>ecological metagenomes</taxon>
    </lineage>
</organism>
<name>E6QVE7_9ZZZZ</name>
<reference evidence="1" key="1">
    <citation type="submission" date="2009-10" db="EMBL/GenBank/DDBJ databases">
        <title>Diversity of trophic interactions inside an arsenic-rich microbial ecosystem.</title>
        <authorList>
            <person name="Bertin P.N."/>
            <person name="Heinrich-Salmeron A."/>
            <person name="Pelletier E."/>
            <person name="Goulhen-Chollet F."/>
            <person name="Arsene-Ploetze F."/>
            <person name="Gallien S."/>
            <person name="Calteau A."/>
            <person name="Vallenet D."/>
            <person name="Casiot C."/>
            <person name="Chane-Woon-Ming B."/>
            <person name="Giloteaux L."/>
            <person name="Barakat M."/>
            <person name="Bonnefoy V."/>
            <person name="Bruneel O."/>
            <person name="Chandler M."/>
            <person name="Cleiss J."/>
            <person name="Duran R."/>
            <person name="Elbaz-Poulichet F."/>
            <person name="Fonknechten N."/>
            <person name="Lauga B."/>
            <person name="Mornico D."/>
            <person name="Ortet P."/>
            <person name="Schaeffer C."/>
            <person name="Siguier P."/>
            <person name="Alexander Thil Smith A."/>
            <person name="Van Dorsselaer A."/>
            <person name="Weissenbach J."/>
            <person name="Medigue C."/>
            <person name="Le Paslier D."/>
        </authorList>
    </citation>
    <scope>NUCLEOTIDE SEQUENCE</scope>
</reference>
<gene>
    <name evidence="1" type="ORF">CARN7_2033</name>
</gene>
<dbReference type="AlphaFoldDB" id="E6QVE7"/>
<dbReference type="InterPro" id="IPR009663">
    <property type="entry name" value="PAP_PilO"/>
</dbReference>
<sequence>MPPTRVVNINNTPWLLGLSWRSFEQAPTRAEIKADAAQLAAIWYVTRIGKSAIQCGFGNPPLSSSTRARGLYSLAALLADTAPQPWRGVFQVEEGVWWYIAVRDGHAILPDGDQVGGQDMLLAAREKHAAYDDWHEIEGNILNLSDRIAAQKSQRTPVRSLNGPGVTASQMFVLTLLLAGSVAGYMWWQHRIQATLKARLVAMAALKSGMAVQQAQAHPSLLQTTPDAESWLKACKTIIEATPLSVNGWTLSGVACESNAVNRVWKRGLGAAVASRPDGTLSDNDTVADTAKLPLLPNGHGETGDLAHAQTRLIAGLQKTGIDLQMVPPSSAPVLPGQAPALAATVTPSSLPFSFDTPIPVFDLNLDIPGLRLSKISMIATGWHVEGVLYGQ</sequence>
<protein>
    <submittedName>
        <fullName evidence="1">Putative component of type II secretion apparatus</fullName>
    </submittedName>
</protein>
<accession>E6QVE7</accession>
<proteinExistence type="predicted"/>
<comment type="caution">
    <text evidence="1">The sequence shown here is derived from an EMBL/GenBank/DDBJ whole genome shotgun (WGS) entry which is preliminary data.</text>
</comment>
<dbReference type="Pfam" id="PF06864">
    <property type="entry name" value="PAP_PilO"/>
    <property type="match status" value="1"/>
</dbReference>